<dbReference type="Proteomes" id="UP001174934">
    <property type="component" value="Unassembled WGS sequence"/>
</dbReference>
<evidence type="ECO:0000313" key="1">
    <source>
        <dbReference type="EMBL" id="KAK0637228.1"/>
    </source>
</evidence>
<reference evidence="1" key="1">
    <citation type="submission" date="2023-06" db="EMBL/GenBank/DDBJ databases">
        <title>Genome-scale phylogeny and comparative genomics of the fungal order Sordariales.</title>
        <authorList>
            <consortium name="Lawrence Berkeley National Laboratory"/>
            <person name="Hensen N."/>
            <person name="Bonometti L."/>
            <person name="Westerberg I."/>
            <person name="Brannstrom I.O."/>
            <person name="Guillou S."/>
            <person name="Cros-Aarteil S."/>
            <person name="Calhoun S."/>
            <person name="Haridas S."/>
            <person name="Kuo A."/>
            <person name="Mondo S."/>
            <person name="Pangilinan J."/>
            <person name="Riley R."/>
            <person name="LaButti K."/>
            <person name="Andreopoulos B."/>
            <person name="Lipzen A."/>
            <person name="Chen C."/>
            <person name="Yanf M."/>
            <person name="Daum C."/>
            <person name="Ng V."/>
            <person name="Clum A."/>
            <person name="Steindorff A."/>
            <person name="Ohm R."/>
            <person name="Martin F."/>
            <person name="Silar P."/>
            <person name="Natvig D."/>
            <person name="Lalanne C."/>
            <person name="Gautier V."/>
            <person name="Ament-velasquez S.L."/>
            <person name="Kruys A."/>
            <person name="Hutchinson M.I."/>
            <person name="Powell A.J."/>
            <person name="Barry K."/>
            <person name="Miller A.N."/>
            <person name="Grigoriev I.V."/>
            <person name="Debuchy R."/>
            <person name="Gladieux P."/>
            <person name="Thoren M.H."/>
            <person name="Johannesson H."/>
        </authorList>
    </citation>
    <scope>NUCLEOTIDE SEQUENCE</scope>
    <source>
        <strain evidence="1">SMH3391-2</strain>
    </source>
</reference>
<dbReference type="AlphaFoldDB" id="A0AA39XNE8"/>
<dbReference type="EMBL" id="JAULSR010000001">
    <property type="protein sequence ID" value="KAK0637228.1"/>
    <property type="molecule type" value="Genomic_DNA"/>
</dbReference>
<accession>A0AA39XNE8</accession>
<organism evidence="1 2">
    <name type="scientific">Bombardia bombarda</name>
    <dbReference type="NCBI Taxonomy" id="252184"/>
    <lineage>
        <taxon>Eukaryota</taxon>
        <taxon>Fungi</taxon>
        <taxon>Dikarya</taxon>
        <taxon>Ascomycota</taxon>
        <taxon>Pezizomycotina</taxon>
        <taxon>Sordariomycetes</taxon>
        <taxon>Sordariomycetidae</taxon>
        <taxon>Sordariales</taxon>
        <taxon>Lasiosphaeriaceae</taxon>
        <taxon>Bombardia</taxon>
    </lineage>
</organism>
<name>A0AA39XNE8_9PEZI</name>
<protein>
    <submittedName>
        <fullName evidence="1">Uncharacterized protein</fullName>
    </submittedName>
</protein>
<evidence type="ECO:0000313" key="2">
    <source>
        <dbReference type="Proteomes" id="UP001174934"/>
    </source>
</evidence>
<comment type="caution">
    <text evidence="1">The sequence shown here is derived from an EMBL/GenBank/DDBJ whole genome shotgun (WGS) entry which is preliminary data.</text>
</comment>
<gene>
    <name evidence="1" type="ORF">B0T17DRAFT_504593</name>
</gene>
<proteinExistence type="predicted"/>
<sequence length="120" mass="12752">MSVTDCRIALTPLSLSAAARNLYAGFLSGSFLFGHSVSPSGCCTARTLHAAAAAATAPRTSSMHNIGMCEGNWRPTRTVRRLGCGVRVSICLSWSAEYYPGTFNIDVLNSSTWGGYLAQQ</sequence>
<keyword evidence="2" id="KW-1185">Reference proteome</keyword>